<feature type="region of interest" description="Disordered" evidence="1">
    <location>
        <begin position="171"/>
        <end position="267"/>
    </location>
</feature>
<proteinExistence type="predicted"/>
<accession>A0A4V2JZH1</accession>
<sequence length="499" mass="53407">MEPTLSEDFVQECFHSYLKSSLSHAKVEGLLDENALASAEADLMITGPALCLYFAALRSTTHPPSVPLPRKAKNGASLDPTDLSLTNCPPAFRQFLVVWSQLVPAIQALSPEYQHDLARIICGLEPQATPLNRRLSGIAADLRAVAIEISMRRTFQEKYASDLQVALDSGVPRSPGGRALKASFVPPPSYDDGPPPSSSSNVPPSSPPPTSSSTLTVPGSPPASSSRLSPARPPNVSSRRGHSPNPSISSVASSISDRSSSPKSEVFSPTILAEDVPGIEFIRETLYAALAEVLERRPGLRRLLRTDPARAYFASVALAVVDVASSSATKPNSALDKLREEGLPPSPGSRDPREPVLRGVLGQTLALSDCPQPLRPFMAELCSIGTKLHEMEEEDSAATVRALQRGEDPPVPRLERVYEILEKGVGHARRPSDVGTGRAGEREGEVLRRRRTSTEGRAVAFANRINALALGMTKLRAFRERQEMVFKVLAGVGGAGTGS</sequence>
<evidence type="ECO:0000256" key="1">
    <source>
        <dbReference type="SAM" id="MobiDB-lite"/>
    </source>
</evidence>
<protein>
    <submittedName>
        <fullName evidence="2">Uncharacterized protein</fullName>
    </submittedName>
</protein>
<evidence type="ECO:0000313" key="2">
    <source>
        <dbReference type="EMBL" id="TBU25053.1"/>
    </source>
</evidence>
<dbReference type="AlphaFoldDB" id="A0A4V2JZH1"/>
<feature type="compositionally biased region" description="Pro residues" evidence="1">
    <location>
        <begin position="185"/>
        <end position="197"/>
    </location>
</feature>
<name>A0A4V2JZH1_9APHY</name>
<organism evidence="2">
    <name type="scientific">Dichomitus squalens</name>
    <dbReference type="NCBI Taxonomy" id="114155"/>
    <lineage>
        <taxon>Eukaryota</taxon>
        <taxon>Fungi</taxon>
        <taxon>Dikarya</taxon>
        <taxon>Basidiomycota</taxon>
        <taxon>Agaricomycotina</taxon>
        <taxon>Agaricomycetes</taxon>
        <taxon>Polyporales</taxon>
        <taxon>Polyporaceae</taxon>
        <taxon>Dichomitus</taxon>
    </lineage>
</organism>
<feature type="compositionally biased region" description="Low complexity" evidence="1">
    <location>
        <begin position="243"/>
        <end position="264"/>
    </location>
</feature>
<reference evidence="2" key="1">
    <citation type="submission" date="2019-01" db="EMBL/GenBank/DDBJ databases">
        <title>Draft genome sequences of three monokaryotic isolates of the white-rot basidiomycete fungus Dichomitus squalens.</title>
        <authorList>
            <consortium name="DOE Joint Genome Institute"/>
            <person name="Lopez S.C."/>
            <person name="Andreopoulos B."/>
            <person name="Pangilinan J."/>
            <person name="Lipzen A."/>
            <person name="Riley R."/>
            <person name="Ahrendt S."/>
            <person name="Ng V."/>
            <person name="Barry K."/>
            <person name="Daum C."/>
            <person name="Grigoriev I.V."/>
            <person name="Hilden K.S."/>
            <person name="Makela M.R."/>
            <person name="de Vries R.P."/>
        </authorList>
    </citation>
    <scope>NUCLEOTIDE SEQUENCE [LARGE SCALE GENOMIC DNA]</scope>
    <source>
        <strain evidence="2">OM18370.1</strain>
    </source>
</reference>
<feature type="region of interest" description="Disordered" evidence="1">
    <location>
        <begin position="329"/>
        <end position="355"/>
    </location>
</feature>
<dbReference type="EMBL" id="ML143468">
    <property type="protein sequence ID" value="TBU25053.1"/>
    <property type="molecule type" value="Genomic_DNA"/>
</dbReference>
<feature type="compositionally biased region" description="Low complexity" evidence="1">
    <location>
        <begin position="211"/>
        <end position="230"/>
    </location>
</feature>
<gene>
    <name evidence="2" type="ORF">BD311DRAFT_528547</name>
</gene>
<dbReference type="Proteomes" id="UP000292957">
    <property type="component" value="Unassembled WGS sequence"/>
</dbReference>
<dbReference type="OrthoDB" id="3360715at2759"/>